<dbReference type="Gene3D" id="3.40.50.300">
    <property type="entry name" value="P-loop containing nucleotide triphosphate hydrolases"/>
    <property type="match status" value="1"/>
</dbReference>
<proteinExistence type="predicted"/>
<dbReference type="EMBL" id="CP029159">
    <property type="protein sequence ID" value="QKM66944.1"/>
    <property type="molecule type" value="Genomic_DNA"/>
</dbReference>
<dbReference type="Pfam" id="PF01695">
    <property type="entry name" value="IstB_IS21"/>
    <property type="match status" value="1"/>
</dbReference>
<evidence type="ECO:0000313" key="3">
    <source>
        <dbReference type="Proteomes" id="UP000005940"/>
    </source>
</evidence>
<dbReference type="InterPro" id="IPR027417">
    <property type="entry name" value="P-loop_NTPase"/>
</dbReference>
<dbReference type="AlphaFoldDB" id="I2N844"/>
<dbReference type="GO" id="GO:0005524">
    <property type="term" value="F:ATP binding"/>
    <property type="evidence" value="ECO:0007669"/>
    <property type="project" value="InterPro"/>
</dbReference>
<dbReference type="SUPFAM" id="SSF52540">
    <property type="entry name" value="P-loop containing nucleoside triphosphate hydrolases"/>
    <property type="match status" value="1"/>
</dbReference>
<dbReference type="RefSeq" id="WP_006345944.1">
    <property type="nucleotide sequence ID" value="NZ_CP029159.1"/>
</dbReference>
<protein>
    <submittedName>
        <fullName evidence="2">DNA replication protein</fullName>
    </submittedName>
</protein>
<dbReference type="InterPro" id="IPR002611">
    <property type="entry name" value="IstB_ATP-bd"/>
</dbReference>
<keyword evidence="3" id="KW-1185">Reference proteome</keyword>
<sequence length="254" mass="28081">MTSTLVRSKDPQPAIGDRLRARLEARLAERGIDPTTPLPPNVPEPVPALEAAQRRIPYDYREALASHPEVVAWTRTIAEAATAPYAGDRHAHYGTAGRRVITRGPSLLLWGPTGSGKTFEAFGAIRSLTAAGCAVPWLATTAADLYGELRSRTGPDPEELLRRYTRIPVLLLDDLGAAKNSEWTEEITFRLLNHRAQNRFPTLITSNLAPVRNPEADPRQPVLRDRLGDRLLSRLSGMCTAIEVAGPDRRFQRR</sequence>
<dbReference type="PANTHER" id="PTHR30050">
    <property type="entry name" value="CHROMOSOMAL REPLICATION INITIATOR PROTEIN DNAA"/>
    <property type="match status" value="1"/>
</dbReference>
<reference evidence="2 3" key="1">
    <citation type="journal article" date="2012" name="J. Bacteriol.">
        <title>Draft genome of Streptomyces tsukubaensis NRRL 18488, the producer of the clinically important immunosuppressant tacrolimus (FK506).</title>
        <authorList>
            <person name="Barreiro C."/>
            <person name="Prieto C."/>
            <person name="Sola-Landa A."/>
            <person name="Solera E."/>
            <person name="Martinez-Castro M."/>
            <person name="Perez-Redondo R."/>
            <person name="Garcia-Estrada C."/>
            <person name="Aparicio J.F."/>
            <person name="Fernandez-Martinez L.T."/>
            <person name="Santos-Aberturas J."/>
            <person name="Salehi-Najafabadi Z."/>
            <person name="Rodriguez-Garcia A."/>
            <person name="Tauch A."/>
            <person name="Martin J.F."/>
        </authorList>
    </citation>
    <scope>NUCLEOTIDE SEQUENCE [LARGE SCALE GENOMIC DNA]</scope>
    <source>
        <strain evidence="3">DSM 42081 / NBRC 108919 / NRRL 18488 / 9993</strain>
    </source>
</reference>
<dbReference type="PANTHER" id="PTHR30050:SF4">
    <property type="entry name" value="ATP-BINDING PROTEIN RV3427C IN INSERTION SEQUENCE-RELATED"/>
    <property type="match status" value="1"/>
</dbReference>
<feature type="domain" description="IstB-like ATP-binding" evidence="1">
    <location>
        <begin position="101"/>
        <end position="252"/>
    </location>
</feature>
<evidence type="ECO:0000259" key="1">
    <source>
        <dbReference type="Pfam" id="PF01695"/>
    </source>
</evidence>
<accession>I2N844</accession>
<name>I2N844_STRT9</name>
<dbReference type="Proteomes" id="UP000005940">
    <property type="component" value="Chromosome"/>
</dbReference>
<organism evidence="2 3">
    <name type="scientific">Streptomyces tsukubensis (strain DSM 42081 / NBRC 108919 / NRRL 18488 / 9993)</name>
    <dbReference type="NCBI Taxonomy" id="1114943"/>
    <lineage>
        <taxon>Bacteria</taxon>
        <taxon>Bacillati</taxon>
        <taxon>Actinomycetota</taxon>
        <taxon>Actinomycetes</taxon>
        <taxon>Kitasatosporales</taxon>
        <taxon>Streptomycetaceae</taxon>
        <taxon>Streptomyces</taxon>
    </lineage>
</organism>
<evidence type="ECO:0000313" key="2">
    <source>
        <dbReference type="EMBL" id="QKM66944.1"/>
    </source>
</evidence>
<dbReference type="GO" id="GO:0006260">
    <property type="term" value="P:DNA replication"/>
    <property type="evidence" value="ECO:0007669"/>
    <property type="project" value="TreeGrafter"/>
</dbReference>
<gene>
    <name evidence="2" type="ORF">STSU_006895</name>
</gene>